<dbReference type="Pfam" id="PF03544">
    <property type="entry name" value="TonB_C"/>
    <property type="match status" value="1"/>
</dbReference>
<evidence type="ECO:0000313" key="14">
    <source>
        <dbReference type="Proteomes" id="UP001596473"/>
    </source>
</evidence>
<keyword evidence="4 10" id="KW-1003">Cell membrane</keyword>
<dbReference type="EMBL" id="JBHTBQ010000011">
    <property type="protein sequence ID" value="MFC7419573.1"/>
    <property type="molecule type" value="Genomic_DNA"/>
</dbReference>
<dbReference type="InterPro" id="IPR006260">
    <property type="entry name" value="TonB/TolA_C"/>
</dbReference>
<dbReference type="InterPro" id="IPR037682">
    <property type="entry name" value="TonB_C"/>
</dbReference>
<dbReference type="RefSeq" id="WP_380187133.1">
    <property type="nucleotide sequence ID" value="NZ_JBHTBQ010000011.1"/>
</dbReference>
<feature type="region of interest" description="Disordered" evidence="11">
    <location>
        <begin position="49"/>
        <end position="127"/>
    </location>
</feature>
<dbReference type="InterPro" id="IPR051045">
    <property type="entry name" value="TonB-dependent_transducer"/>
</dbReference>
<keyword evidence="10" id="KW-0735">Signal-anchor</keyword>
<evidence type="ECO:0000256" key="4">
    <source>
        <dbReference type="ARBA" id="ARBA00022475"/>
    </source>
</evidence>
<evidence type="ECO:0000256" key="6">
    <source>
        <dbReference type="ARBA" id="ARBA00022692"/>
    </source>
</evidence>
<evidence type="ECO:0000256" key="5">
    <source>
        <dbReference type="ARBA" id="ARBA00022519"/>
    </source>
</evidence>
<evidence type="ECO:0000256" key="2">
    <source>
        <dbReference type="ARBA" id="ARBA00006555"/>
    </source>
</evidence>
<feature type="compositionally biased region" description="Low complexity" evidence="11">
    <location>
        <begin position="100"/>
        <end position="118"/>
    </location>
</feature>
<dbReference type="SUPFAM" id="SSF74653">
    <property type="entry name" value="TolA/TonB C-terminal domain"/>
    <property type="match status" value="1"/>
</dbReference>
<evidence type="ECO:0000256" key="9">
    <source>
        <dbReference type="ARBA" id="ARBA00023136"/>
    </source>
</evidence>
<keyword evidence="14" id="KW-1185">Reference proteome</keyword>
<sequence length="224" mass="23794">MRMIINRILTVAVALLGHSALLYGLTTMSIQPEKPEQVVMLLAPAPMPMGEEVPKQPESKPQPKPVLKKPAPVKPALAKAVSKAPETAKVPEQSAEGQMAAAAPTAAPAEAAPAAPTAGSKTSKLASDDVPVETLPLFNTSYLANPRPPYPPQSMALGEKGRVMLRVKVSESGLPLEVELARSSGYRRLDDAAKRAVERWKFVPGRRGDVAVVMNAIVPVDFVI</sequence>
<evidence type="ECO:0000256" key="1">
    <source>
        <dbReference type="ARBA" id="ARBA00004383"/>
    </source>
</evidence>
<dbReference type="PROSITE" id="PS52015">
    <property type="entry name" value="TONB_CTD"/>
    <property type="match status" value="1"/>
</dbReference>
<gene>
    <name evidence="13" type="ORF">ACFQNF_06735</name>
</gene>
<evidence type="ECO:0000256" key="10">
    <source>
        <dbReference type="RuleBase" id="RU362123"/>
    </source>
</evidence>
<protein>
    <recommendedName>
        <fullName evidence="10">Protein TonB</fullName>
    </recommendedName>
</protein>
<keyword evidence="6" id="KW-0812">Transmembrane</keyword>
<dbReference type="InterPro" id="IPR003538">
    <property type="entry name" value="TonB"/>
</dbReference>
<evidence type="ECO:0000256" key="8">
    <source>
        <dbReference type="ARBA" id="ARBA00022989"/>
    </source>
</evidence>
<feature type="compositionally biased region" description="Low complexity" evidence="11">
    <location>
        <begin position="68"/>
        <end position="85"/>
    </location>
</feature>
<dbReference type="PRINTS" id="PR01374">
    <property type="entry name" value="TONBPROTEIN"/>
</dbReference>
<keyword evidence="8" id="KW-1133">Transmembrane helix</keyword>
<comment type="function">
    <text evidence="10">Interacts with outer membrane receptor proteins that carry out high-affinity binding and energy dependent uptake into the periplasmic space of specific substrates. It could act to transduce energy from the cytoplasmic membrane to specific energy-requiring processes in the outer membrane, resulting in the release into the periplasm of ligands bound by these outer membrane proteins.</text>
</comment>
<dbReference type="NCBIfam" id="TIGR01352">
    <property type="entry name" value="tonB_Cterm"/>
    <property type="match status" value="1"/>
</dbReference>
<accession>A0ABW2QVS1</accession>
<organism evidence="13 14">
    <name type="scientific">Iodobacter arcticus</name>
    <dbReference type="NCBI Taxonomy" id="590593"/>
    <lineage>
        <taxon>Bacteria</taxon>
        <taxon>Pseudomonadati</taxon>
        <taxon>Pseudomonadota</taxon>
        <taxon>Betaproteobacteria</taxon>
        <taxon>Neisseriales</taxon>
        <taxon>Chitinibacteraceae</taxon>
        <taxon>Iodobacter</taxon>
    </lineage>
</organism>
<evidence type="ECO:0000256" key="3">
    <source>
        <dbReference type="ARBA" id="ARBA00022448"/>
    </source>
</evidence>
<feature type="domain" description="TonB C-terminal" evidence="12">
    <location>
        <begin position="135"/>
        <end position="224"/>
    </location>
</feature>
<dbReference type="PANTHER" id="PTHR33446:SF2">
    <property type="entry name" value="PROTEIN TONB"/>
    <property type="match status" value="1"/>
</dbReference>
<dbReference type="Proteomes" id="UP001596473">
    <property type="component" value="Unassembled WGS sequence"/>
</dbReference>
<dbReference type="PANTHER" id="PTHR33446">
    <property type="entry name" value="PROTEIN TONB-RELATED"/>
    <property type="match status" value="1"/>
</dbReference>
<evidence type="ECO:0000259" key="12">
    <source>
        <dbReference type="PROSITE" id="PS52015"/>
    </source>
</evidence>
<keyword evidence="9" id="KW-0472">Membrane</keyword>
<keyword evidence="5 10" id="KW-0997">Cell inner membrane</keyword>
<keyword evidence="7 10" id="KW-0653">Protein transport</keyword>
<evidence type="ECO:0000256" key="11">
    <source>
        <dbReference type="SAM" id="MobiDB-lite"/>
    </source>
</evidence>
<comment type="subcellular location">
    <subcellularLocation>
        <location evidence="1 10">Cell inner membrane</location>
        <topology evidence="1 10">Single-pass membrane protein</topology>
        <orientation evidence="1 10">Periplasmic side</orientation>
    </subcellularLocation>
</comment>
<evidence type="ECO:0000313" key="13">
    <source>
        <dbReference type="EMBL" id="MFC7419573.1"/>
    </source>
</evidence>
<dbReference type="Gene3D" id="3.30.1150.10">
    <property type="match status" value="1"/>
</dbReference>
<evidence type="ECO:0000256" key="7">
    <source>
        <dbReference type="ARBA" id="ARBA00022927"/>
    </source>
</evidence>
<proteinExistence type="inferred from homology"/>
<comment type="similarity">
    <text evidence="2 10">Belongs to the TonB family.</text>
</comment>
<reference evidence="14" key="1">
    <citation type="journal article" date="2019" name="Int. J. Syst. Evol. Microbiol.">
        <title>The Global Catalogue of Microorganisms (GCM) 10K type strain sequencing project: providing services to taxonomists for standard genome sequencing and annotation.</title>
        <authorList>
            <consortium name="The Broad Institute Genomics Platform"/>
            <consortium name="The Broad Institute Genome Sequencing Center for Infectious Disease"/>
            <person name="Wu L."/>
            <person name="Ma J."/>
        </authorList>
    </citation>
    <scope>NUCLEOTIDE SEQUENCE [LARGE SCALE GENOMIC DNA]</scope>
    <source>
        <strain evidence="14">CCUG 62945</strain>
    </source>
</reference>
<name>A0ABW2QVS1_9NEIS</name>
<comment type="caution">
    <text evidence="13">The sequence shown here is derived from an EMBL/GenBank/DDBJ whole genome shotgun (WGS) entry which is preliminary data.</text>
</comment>
<keyword evidence="3 10" id="KW-0813">Transport</keyword>